<feature type="binding site" evidence="14">
    <location>
        <begin position="95"/>
        <end position="102"/>
    </location>
    <ligand>
        <name>ATP</name>
        <dbReference type="ChEBI" id="CHEBI:30616"/>
    </ligand>
</feature>
<evidence type="ECO:0000256" key="8">
    <source>
        <dbReference type="ARBA" id="ARBA00022679"/>
    </source>
</evidence>
<proteinExistence type="inferred from homology"/>
<name>A0ABM9NNU4_9GAMM</name>
<keyword evidence="10 14" id="KW-0418">Kinase</keyword>
<evidence type="ECO:0000256" key="15">
    <source>
        <dbReference type="RuleBase" id="RU003530"/>
    </source>
</evidence>
<dbReference type="InterPro" id="IPR004566">
    <property type="entry name" value="PanK"/>
</dbReference>
<comment type="subcellular location">
    <subcellularLocation>
        <location evidence="2 14 15">Cytoplasm</location>
    </subcellularLocation>
</comment>
<gene>
    <name evidence="14 17" type="primary">coaA</name>
    <name evidence="17" type="ORF">PRHACTZTBTEA_219</name>
</gene>
<dbReference type="CDD" id="cd02025">
    <property type="entry name" value="PanK"/>
    <property type="match status" value="1"/>
</dbReference>
<dbReference type="EC" id="2.7.1.33" evidence="5 14"/>
<evidence type="ECO:0000256" key="7">
    <source>
        <dbReference type="ARBA" id="ARBA00022490"/>
    </source>
</evidence>
<evidence type="ECO:0000256" key="11">
    <source>
        <dbReference type="ARBA" id="ARBA00022840"/>
    </source>
</evidence>
<dbReference type="Pfam" id="PF00485">
    <property type="entry name" value="PRK"/>
    <property type="match status" value="1"/>
</dbReference>
<organism evidence="17 18">
    <name type="scientific">Candidatus Providencia siddallii</name>
    <dbReference type="NCBI Taxonomy" id="1715285"/>
    <lineage>
        <taxon>Bacteria</taxon>
        <taxon>Pseudomonadati</taxon>
        <taxon>Pseudomonadota</taxon>
        <taxon>Gammaproteobacteria</taxon>
        <taxon>Enterobacterales</taxon>
        <taxon>Morganellaceae</taxon>
        <taxon>Providencia</taxon>
    </lineage>
</organism>
<evidence type="ECO:0000256" key="9">
    <source>
        <dbReference type="ARBA" id="ARBA00022741"/>
    </source>
</evidence>
<evidence type="ECO:0000256" key="3">
    <source>
        <dbReference type="ARBA" id="ARBA00005225"/>
    </source>
</evidence>
<evidence type="ECO:0000256" key="14">
    <source>
        <dbReference type="HAMAP-Rule" id="MF_00215"/>
    </source>
</evidence>
<feature type="domain" description="Phosphoribulokinase/uridine kinase" evidence="16">
    <location>
        <begin position="90"/>
        <end position="245"/>
    </location>
</feature>
<evidence type="ECO:0000259" key="16">
    <source>
        <dbReference type="Pfam" id="PF00485"/>
    </source>
</evidence>
<evidence type="ECO:0000256" key="1">
    <source>
        <dbReference type="ARBA" id="ARBA00001206"/>
    </source>
</evidence>
<dbReference type="PIRSF" id="PIRSF000545">
    <property type="entry name" value="Pantothenate_kin"/>
    <property type="match status" value="1"/>
</dbReference>
<evidence type="ECO:0000256" key="4">
    <source>
        <dbReference type="ARBA" id="ARBA00006087"/>
    </source>
</evidence>
<evidence type="ECO:0000256" key="13">
    <source>
        <dbReference type="ARBA" id="ARBA00032866"/>
    </source>
</evidence>
<keyword evidence="12 14" id="KW-0173">Coenzyme A biosynthesis</keyword>
<dbReference type="RefSeq" id="WP_341765197.1">
    <property type="nucleotide sequence ID" value="NZ_OZ034688.1"/>
</dbReference>
<evidence type="ECO:0000256" key="12">
    <source>
        <dbReference type="ARBA" id="ARBA00022993"/>
    </source>
</evidence>
<evidence type="ECO:0000256" key="2">
    <source>
        <dbReference type="ARBA" id="ARBA00004496"/>
    </source>
</evidence>
<sequence>MKNKEYFYDSLYLEFDKKRLTSMCYFIHFMLSYNELFKKIGINEELSINEVIDNYLPLAYLLNFFINDSFNRKKILSKCFDVNNFKVPYLIGVAGSVAVGKSTTARLLQSLLSSFYKHKKVELITTDGFLHSNKVLLNRKIMNKKGFPQSYDMCKLIKFISQIKSGVRNLTIPIYSHLKYDIIPNKMQLVDQPDILILEGLNVLQNSIDYQECSYHRVFVSDFIDFSIYVDAEPQLLREWYISRFLKLRKSAFLDSNSYFHNYSKITEKESIEIAGFIWDEINGLNLKENILPTKKRANLIISKGKNHSIQNIHLKKFL</sequence>
<dbReference type="HAMAP" id="MF_00215">
    <property type="entry name" value="Pantothen_kinase_1"/>
    <property type="match status" value="1"/>
</dbReference>
<dbReference type="EMBL" id="OZ034688">
    <property type="protein sequence ID" value="CAL1329144.1"/>
    <property type="molecule type" value="Genomic_DNA"/>
</dbReference>
<protein>
    <recommendedName>
        <fullName evidence="6 14">Pantothenate kinase</fullName>
        <ecNumber evidence="5 14">2.7.1.33</ecNumber>
    </recommendedName>
    <alternativeName>
        <fullName evidence="13 14">Pantothenic acid kinase</fullName>
    </alternativeName>
</protein>
<evidence type="ECO:0000313" key="18">
    <source>
        <dbReference type="Proteomes" id="UP001497533"/>
    </source>
</evidence>
<keyword evidence="9 14" id="KW-0547">Nucleotide-binding</keyword>
<comment type="similarity">
    <text evidence="4 14 15">Belongs to the prokaryotic pantothenate kinase family.</text>
</comment>
<dbReference type="InterPro" id="IPR027417">
    <property type="entry name" value="P-loop_NTPase"/>
</dbReference>
<dbReference type="Gene3D" id="3.40.50.300">
    <property type="entry name" value="P-loop containing nucleotide triphosphate hydrolases"/>
    <property type="match status" value="1"/>
</dbReference>
<dbReference type="NCBIfam" id="TIGR00554">
    <property type="entry name" value="panK_bact"/>
    <property type="match status" value="1"/>
</dbReference>
<evidence type="ECO:0000313" key="17">
    <source>
        <dbReference type="EMBL" id="CAL1329144.1"/>
    </source>
</evidence>
<evidence type="ECO:0000256" key="10">
    <source>
        <dbReference type="ARBA" id="ARBA00022777"/>
    </source>
</evidence>
<dbReference type="InterPro" id="IPR006083">
    <property type="entry name" value="PRK/URK"/>
</dbReference>
<comment type="pathway">
    <text evidence="3 14 15">Cofactor biosynthesis; coenzyme A biosynthesis; CoA from (R)-pantothenate: step 1/5.</text>
</comment>
<accession>A0ABM9NNU4</accession>
<comment type="catalytic activity">
    <reaction evidence="1 14 15">
        <text>(R)-pantothenate + ATP = (R)-4'-phosphopantothenate + ADP + H(+)</text>
        <dbReference type="Rhea" id="RHEA:16373"/>
        <dbReference type="ChEBI" id="CHEBI:10986"/>
        <dbReference type="ChEBI" id="CHEBI:15378"/>
        <dbReference type="ChEBI" id="CHEBI:29032"/>
        <dbReference type="ChEBI" id="CHEBI:30616"/>
        <dbReference type="ChEBI" id="CHEBI:456216"/>
        <dbReference type="EC" id="2.7.1.33"/>
    </reaction>
</comment>
<dbReference type="SUPFAM" id="SSF52540">
    <property type="entry name" value="P-loop containing nucleoside triphosphate hydrolases"/>
    <property type="match status" value="1"/>
</dbReference>
<keyword evidence="8 14" id="KW-0808">Transferase</keyword>
<dbReference type="Proteomes" id="UP001497533">
    <property type="component" value="Chromosome"/>
</dbReference>
<evidence type="ECO:0000256" key="5">
    <source>
        <dbReference type="ARBA" id="ARBA00012102"/>
    </source>
</evidence>
<evidence type="ECO:0000256" key="6">
    <source>
        <dbReference type="ARBA" id="ARBA00015080"/>
    </source>
</evidence>
<dbReference type="PANTHER" id="PTHR10285">
    <property type="entry name" value="URIDINE KINASE"/>
    <property type="match status" value="1"/>
</dbReference>
<keyword evidence="11 14" id="KW-0067">ATP-binding</keyword>
<dbReference type="GO" id="GO:0004594">
    <property type="term" value="F:pantothenate kinase activity"/>
    <property type="evidence" value="ECO:0007669"/>
    <property type="project" value="UniProtKB-EC"/>
</dbReference>
<keyword evidence="7 14" id="KW-0963">Cytoplasm</keyword>
<reference evidence="17" key="1">
    <citation type="submission" date="2024-04" db="EMBL/GenBank/DDBJ databases">
        <authorList>
            <person name="Manzano-Marin A."/>
            <person name="Manzano-Marin A."/>
            <person name="Alejandro Manzano Marin A."/>
        </authorList>
    </citation>
    <scope>NUCLEOTIDE SEQUENCE [LARGE SCALE GENOMIC DNA]</scope>
    <source>
        <strain evidence="17">TABTEA</strain>
    </source>
</reference>
<keyword evidence="18" id="KW-1185">Reference proteome</keyword>